<dbReference type="InterPro" id="IPR050304">
    <property type="entry name" value="MT-severing_AAA_ATPase"/>
</dbReference>
<dbReference type="KEGG" id="mend:L6E24_06395"/>
<dbReference type="InterPro" id="IPR003593">
    <property type="entry name" value="AAA+_ATPase"/>
</dbReference>
<dbReference type="Pfam" id="PF00004">
    <property type="entry name" value="AAA"/>
    <property type="match status" value="1"/>
</dbReference>
<dbReference type="SUPFAM" id="SSF52540">
    <property type="entry name" value="P-loop containing nucleoside triphosphate hydrolases"/>
    <property type="match status" value="1"/>
</dbReference>
<evidence type="ECO:0000313" key="4">
    <source>
        <dbReference type="Proteomes" id="UP001060368"/>
    </source>
</evidence>
<proteinExistence type="predicted"/>
<feature type="compositionally biased region" description="Low complexity" evidence="1">
    <location>
        <begin position="75"/>
        <end position="86"/>
    </location>
</feature>
<dbReference type="AlphaFoldDB" id="A0A9E7PNW9"/>
<name>A0A9E7PNW9_9EURY</name>
<dbReference type="InterPro" id="IPR027417">
    <property type="entry name" value="P-loop_NTPase"/>
</dbReference>
<dbReference type="GeneID" id="74307312"/>
<dbReference type="Gene3D" id="1.10.8.60">
    <property type="match status" value="1"/>
</dbReference>
<dbReference type="PANTHER" id="PTHR23074:SF83">
    <property type="entry name" value="VACUOLAR PROTEIN SORTING-ASSOCIATED PROTEIN 4A"/>
    <property type="match status" value="1"/>
</dbReference>
<dbReference type="Proteomes" id="UP001060368">
    <property type="component" value="Chromosome"/>
</dbReference>
<keyword evidence="3" id="KW-0067">ATP-binding</keyword>
<dbReference type="EMBL" id="CP096115">
    <property type="protein sequence ID" value="UUX93740.1"/>
    <property type="molecule type" value="Genomic_DNA"/>
</dbReference>
<feature type="region of interest" description="Disordered" evidence="1">
    <location>
        <begin position="70"/>
        <end position="101"/>
    </location>
</feature>
<organism evidence="3 4">
    <name type="scientific">Methanoplanus endosymbiosus</name>
    <dbReference type="NCBI Taxonomy" id="33865"/>
    <lineage>
        <taxon>Archaea</taxon>
        <taxon>Methanobacteriati</taxon>
        <taxon>Methanobacteriota</taxon>
        <taxon>Stenosarchaea group</taxon>
        <taxon>Methanomicrobia</taxon>
        <taxon>Methanomicrobiales</taxon>
        <taxon>Methanomicrobiaceae</taxon>
        <taxon>Methanoplanus</taxon>
    </lineage>
</organism>
<dbReference type="GO" id="GO:0016887">
    <property type="term" value="F:ATP hydrolysis activity"/>
    <property type="evidence" value="ECO:0007669"/>
    <property type="project" value="InterPro"/>
</dbReference>
<gene>
    <name evidence="3" type="ORF">L6E24_06395</name>
</gene>
<keyword evidence="4" id="KW-1185">Reference proteome</keyword>
<evidence type="ECO:0000313" key="3">
    <source>
        <dbReference type="EMBL" id="UUX93740.1"/>
    </source>
</evidence>
<sequence length="401" mass="44238">MGIDLSGVLSTELKKNVEEYKKARSKNDIGECRDNAHACAVLCYQIAEQQPAFRDKYIANAKKWENIATGKITPSSGSHNKNSSSGPVAVKGSEKNSGNSSEIDFDASSLIETSSVTWNDIGGLDEVKRLVKETVVIAGLKKPDAIKPWKGILLFGPPGTGKTMIAAAAAGSLHATFFNVKSDRVLSKYFGESSKLISSLYETAKVKAPSIIFIDEFDALGSARGEGTSEASRKVLSSLLIELDGLQNKKSDHLLLSMAATNTPWDLDTAVLSRFPRRIFVTLPDEISCRSIIQINTVGLDTSGLDLPGLGRRCVEKLYSGRDIQNLCQQAIWNMIHDKNPRMDELADLPFNELKNRVLNTRELINSDFEESFERIHSPLNNDDLKQYNTWNDEYGERSQC</sequence>
<protein>
    <submittedName>
        <fullName evidence="3">ATP-binding protein</fullName>
    </submittedName>
</protein>
<dbReference type="GO" id="GO:0005524">
    <property type="term" value="F:ATP binding"/>
    <property type="evidence" value="ECO:0007669"/>
    <property type="project" value="UniProtKB-KW"/>
</dbReference>
<dbReference type="InterPro" id="IPR003959">
    <property type="entry name" value="ATPase_AAA_core"/>
</dbReference>
<dbReference type="SMART" id="SM00382">
    <property type="entry name" value="AAA"/>
    <property type="match status" value="1"/>
</dbReference>
<reference evidence="3" key="1">
    <citation type="submission" date="2022-04" db="EMBL/GenBank/DDBJ databases">
        <title>Complete genome of Methanoplanus endosymbiosus DSM 3599.</title>
        <authorList>
            <person name="Chen S.-C."/>
            <person name="You Y.-T."/>
            <person name="Zhou Y.-Z."/>
            <person name="Lai M.-C."/>
        </authorList>
    </citation>
    <scope>NUCLEOTIDE SEQUENCE</scope>
    <source>
        <strain evidence="3">DSM 3599</strain>
    </source>
</reference>
<keyword evidence="3" id="KW-0547">Nucleotide-binding</keyword>
<dbReference type="PANTHER" id="PTHR23074">
    <property type="entry name" value="AAA DOMAIN-CONTAINING"/>
    <property type="match status" value="1"/>
</dbReference>
<evidence type="ECO:0000256" key="1">
    <source>
        <dbReference type="SAM" id="MobiDB-lite"/>
    </source>
</evidence>
<feature type="domain" description="AAA+ ATPase" evidence="2">
    <location>
        <begin position="148"/>
        <end position="285"/>
    </location>
</feature>
<dbReference type="Gene3D" id="3.40.50.300">
    <property type="entry name" value="P-loop containing nucleotide triphosphate hydrolases"/>
    <property type="match status" value="1"/>
</dbReference>
<evidence type="ECO:0000259" key="2">
    <source>
        <dbReference type="SMART" id="SM00382"/>
    </source>
</evidence>
<dbReference type="RefSeq" id="WP_257743876.1">
    <property type="nucleotide sequence ID" value="NZ_CP096115.1"/>
</dbReference>
<accession>A0A9E7PNW9</accession>